<dbReference type="PANTHER" id="PTHR23248:SF9">
    <property type="entry name" value="PHOSPHOLIPID SCRAMBLASE"/>
    <property type="match status" value="1"/>
</dbReference>
<dbReference type="InterPro" id="IPR005552">
    <property type="entry name" value="Scramblase"/>
</dbReference>
<proteinExistence type="inferred from homology"/>
<gene>
    <name evidence="4" type="ORF">ODALV1_LOCUS21638</name>
</gene>
<feature type="region of interest" description="Disordered" evidence="3">
    <location>
        <begin position="63"/>
        <end position="113"/>
    </location>
</feature>
<name>A0ABP1RG31_9HEXA</name>
<feature type="region of interest" description="Disordered" evidence="3">
    <location>
        <begin position="1"/>
        <end position="42"/>
    </location>
</feature>
<feature type="compositionally biased region" description="Pro residues" evidence="3">
    <location>
        <begin position="63"/>
        <end position="73"/>
    </location>
</feature>
<keyword evidence="2" id="KW-0564">Palmitate</keyword>
<keyword evidence="2" id="KW-0449">Lipoprotein</keyword>
<dbReference type="SUPFAM" id="SSF54518">
    <property type="entry name" value="Tubby C-terminal domain-like"/>
    <property type="match status" value="1"/>
</dbReference>
<dbReference type="PANTHER" id="PTHR23248">
    <property type="entry name" value="PHOSPHOLIPID SCRAMBLASE-RELATED"/>
    <property type="match status" value="1"/>
</dbReference>
<evidence type="ECO:0000313" key="4">
    <source>
        <dbReference type="EMBL" id="CAL8126974.1"/>
    </source>
</evidence>
<comment type="similarity">
    <text evidence="1 2">Belongs to the phospholipid scramblase family.</text>
</comment>
<comment type="function">
    <text evidence="2">May mediate accelerated ATP-independent bidirectional transbilayer migration of phospholipids upon binding calcium ions that results in a loss of phospholipid asymmetry in the plasma membrane.</text>
</comment>
<dbReference type="Pfam" id="PF03803">
    <property type="entry name" value="Scramblase"/>
    <property type="match status" value="1"/>
</dbReference>
<protein>
    <recommendedName>
        <fullName evidence="2">Phospholipid scramblase</fullName>
    </recommendedName>
</protein>
<dbReference type="EMBL" id="CAXLJM020000072">
    <property type="protein sequence ID" value="CAL8126974.1"/>
    <property type="molecule type" value="Genomic_DNA"/>
</dbReference>
<comment type="caution">
    <text evidence="4">The sequence shown here is derived from an EMBL/GenBank/DDBJ whole genome shotgun (WGS) entry which is preliminary data.</text>
</comment>
<comment type="cofactor">
    <cofactor evidence="2">
        <name>Ca(2+)</name>
        <dbReference type="ChEBI" id="CHEBI:29108"/>
    </cofactor>
</comment>
<evidence type="ECO:0000256" key="1">
    <source>
        <dbReference type="ARBA" id="ARBA00005350"/>
    </source>
</evidence>
<feature type="compositionally biased region" description="Pro residues" evidence="3">
    <location>
        <begin position="92"/>
        <end position="113"/>
    </location>
</feature>
<accession>A0ABP1RG31</accession>
<reference evidence="4 5" key="1">
    <citation type="submission" date="2024-08" db="EMBL/GenBank/DDBJ databases">
        <authorList>
            <person name="Cucini C."/>
            <person name="Frati F."/>
        </authorList>
    </citation>
    <scope>NUCLEOTIDE SEQUENCE [LARGE SCALE GENOMIC DNA]</scope>
</reference>
<evidence type="ECO:0000256" key="2">
    <source>
        <dbReference type="RuleBase" id="RU363116"/>
    </source>
</evidence>
<evidence type="ECO:0000313" key="5">
    <source>
        <dbReference type="Proteomes" id="UP001642540"/>
    </source>
</evidence>
<organism evidence="4 5">
    <name type="scientific">Orchesella dallaii</name>
    <dbReference type="NCBI Taxonomy" id="48710"/>
    <lineage>
        <taxon>Eukaryota</taxon>
        <taxon>Metazoa</taxon>
        <taxon>Ecdysozoa</taxon>
        <taxon>Arthropoda</taxon>
        <taxon>Hexapoda</taxon>
        <taxon>Collembola</taxon>
        <taxon>Entomobryomorpha</taxon>
        <taxon>Entomobryoidea</taxon>
        <taxon>Orchesellidae</taxon>
        <taxon>Orchesellinae</taxon>
        <taxon>Orchesella</taxon>
    </lineage>
</organism>
<dbReference type="Proteomes" id="UP001642540">
    <property type="component" value="Unassembled WGS sequence"/>
</dbReference>
<evidence type="ECO:0000256" key="3">
    <source>
        <dbReference type="SAM" id="MobiDB-lite"/>
    </source>
</evidence>
<dbReference type="InterPro" id="IPR025659">
    <property type="entry name" value="Tubby-like_C"/>
</dbReference>
<keyword evidence="5" id="KW-1185">Reference proteome</keyword>
<sequence length="369" mass="40158">MAYNPNYQPTAPGGTPGENNMDRDYINLPPGQKGYPPYPPGPGGDMPMAPMMGYPQPQAPPPGYAYPPVPVPVQPSEHAPITSQPQHNQGGYPPPPYGGGGYPPPQHSPYGGQPPPNVGYAQPPVMAQPMQAGYGAPGQTVALNVPPGLEYLTQLDRLIVKQKVELLEAFLGCETKNKYKVKDSQGRDLYTAKEDTDCCTRNCCGSIRPFDIKIKDASDREVIHLSRPFACGSCWFPCCLQRIEVFAPPGQLAGTVEQEWSLCTPQFVVKDAQGNVVLRIEGPMCTYSLCGSVEFQIMSRDGGAQVGKISKKWSGLVREAFTDADNFGISFPIDLDTRMKAVMLGACFLIDFMFFEKSQNQEQDGLGML</sequence>
<keyword evidence="2" id="KW-0106">Calcium</keyword>